<dbReference type="InterPro" id="IPR011701">
    <property type="entry name" value="MFS"/>
</dbReference>
<feature type="region of interest" description="Disordered" evidence="6">
    <location>
        <begin position="580"/>
        <end position="601"/>
    </location>
</feature>
<feature type="transmembrane region" description="Helical" evidence="7">
    <location>
        <begin position="375"/>
        <end position="398"/>
    </location>
</feature>
<feature type="transmembrane region" description="Helical" evidence="7">
    <location>
        <begin position="230"/>
        <end position="253"/>
    </location>
</feature>
<evidence type="ECO:0000256" key="2">
    <source>
        <dbReference type="ARBA" id="ARBA00022448"/>
    </source>
</evidence>
<evidence type="ECO:0000256" key="5">
    <source>
        <dbReference type="ARBA" id="ARBA00023136"/>
    </source>
</evidence>
<evidence type="ECO:0000256" key="7">
    <source>
        <dbReference type="SAM" id="Phobius"/>
    </source>
</evidence>
<feature type="compositionally biased region" description="Basic and acidic residues" evidence="6">
    <location>
        <begin position="589"/>
        <end position="601"/>
    </location>
</feature>
<keyword evidence="4 7" id="KW-1133">Transmembrane helix</keyword>
<accession>A0A167IYJ5</accession>
<feature type="domain" description="Major facilitator superfamily (MFS) profile" evidence="8">
    <location>
        <begin position="104"/>
        <end position="574"/>
    </location>
</feature>
<feature type="region of interest" description="Disordered" evidence="6">
    <location>
        <begin position="1"/>
        <end position="94"/>
    </location>
</feature>
<dbReference type="EMBL" id="KV417304">
    <property type="protein sequence ID" value="KZO93086.1"/>
    <property type="molecule type" value="Genomic_DNA"/>
</dbReference>
<keyword evidence="3 7" id="KW-0812">Transmembrane</keyword>
<dbReference type="PANTHER" id="PTHR42718:SF9">
    <property type="entry name" value="MAJOR FACILITATOR SUPERFAMILY MULTIDRUG TRANSPORTER MFSC"/>
    <property type="match status" value="1"/>
</dbReference>
<dbReference type="GO" id="GO:0016020">
    <property type="term" value="C:membrane"/>
    <property type="evidence" value="ECO:0007669"/>
    <property type="project" value="UniProtKB-SubCell"/>
</dbReference>
<feature type="transmembrane region" description="Helical" evidence="7">
    <location>
        <begin position="195"/>
        <end position="218"/>
    </location>
</feature>
<evidence type="ECO:0000256" key="3">
    <source>
        <dbReference type="ARBA" id="ARBA00022692"/>
    </source>
</evidence>
<sequence length="601" mass="63967">MSPSTSPRPAVERTDTSSTLLPPAPGSSTPFSPLSPSPTVVDLPLSLSAAPTRVHSPDPAAKVDREDEKARTSSLASASKALEPEEQDGSEAGEEISGAQKALLLIVFCMAQFLDAFNNSALFPALPVVGTSLGMSTTEQQWMFSAYQLTFSSFLLLSGRIADISSPKWTFISGVSLLSLISLIAGFVPNKIALIVLRAIQGIGAALTIPSALSLLVWTFPSDPIQSRAIAVFGGTGAVGNVLGLLMGAVFTGEVSYKWCFWFIPCLGVPAALASAFFIPADARDEGDSFEDEVPGAAGEPTGSRRKSKGGLDFIGVSLLTTAMILFVFGITSGPTAGWGSAQVWAPIPLSLALLGTFLYWETRVPERDAALPPALWFYPNFGVLFGLAVLPFGWWTASFISFTELWQDSYGLSSLETALHFLPLGFSAGAIITTLAFFPAAQHPKRIILAGFVLMIASSLLLPFARGMDNYWRILFPAMLLGSAGASLVFVNCNIAIFRTTPENRSGLTGAALNSALQLGCVITVAAVTGITTSVNERFPGDPYNGVSASFWWLLGCTVLEAVFVAVFYKEGRDLFAEKSKSKKTKRAEREKAAREPEKV</sequence>
<dbReference type="GO" id="GO:0022857">
    <property type="term" value="F:transmembrane transporter activity"/>
    <property type="evidence" value="ECO:0007669"/>
    <property type="project" value="InterPro"/>
</dbReference>
<proteinExistence type="predicted"/>
<name>A0A167IYJ5_CALVF</name>
<dbReference type="AlphaFoldDB" id="A0A167IYJ5"/>
<reference evidence="9 10" key="1">
    <citation type="journal article" date="2016" name="Mol. Biol. Evol.">
        <title>Comparative Genomics of Early-Diverging Mushroom-Forming Fungi Provides Insights into the Origins of Lignocellulose Decay Capabilities.</title>
        <authorList>
            <person name="Nagy L.G."/>
            <person name="Riley R."/>
            <person name="Tritt A."/>
            <person name="Adam C."/>
            <person name="Daum C."/>
            <person name="Floudas D."/>
            <person name="Sun H."/>
            <person name="Yadav J.S."/>
            <person name="Pangilinan J."/>
            <person name="Larsson K.H."/>
            <person name="Matsuura K."/>
            <person name="Barry K."/>
            <person name="Labutti K."/>
            <person name="Kuo R."/>
            <person name="Ohm R.A."/>
            <person name="Bhattacharya S.S."/>
            <person name="Shirouzu T."/>
            <person name="Yoshinaga Y."/>
            <person name="Martin F.M."/>
            <person name="Grigoriev I.V."/>
            <person name="Hibbett D.S."/>
        </authorList>
    </citation>
    <scope>NUCLEOTIDE SEQUENCE [LARGE SCALE GENOMIC DNA]</scope>
    <source>
        <strain evidence="9 10">TUFC12733</strain>
    </source>
</reference>
<feature type="region of interest" description="Disordered" evidence="6">
    <location>
        <begin position="288"/>
        <end position="307"/>
    </location>
</feature>
<evidence type="ECO:0000313" key="10">
    <source>
        <dbReference type="Proteomes" id="UP000076738"/>
    </source>
</evidence>
<dbReference type="Proteomes" id="UP000076738">
    <property type="component" value="Unassembled WGS sequence"/>
</dbReference>
<gene>
    <name evidence="9" type="ORF">CALVIDRAFT_540340</name>
</gene>
<feature type="compositionally biased region" description="Basic and acidic residues" evidence="6">
    <location>
        <begin position="61"/>
        <end position="71"/>
    </location>
</feature>
<dbReference type="Pfam" id="PF07690">
    <property type="entry name" value="MFS_1"/>
    <property type="match status" value="1"/>
</dbReference>
<feature type="transmembrane region" description="Helical" evidence="7">
    <location>
        <begin position="552"/>
        <end position="570"/>
    </location>
</feature>
<keyword evidence="2" id="KW-0813">Transport</keyword>
<dbReference type="InterPro" id="IPR036259">
    <property type="entry name" value="MFS_trans_sf"/>
</dbReference>
<evidence type="ECO:0000256" key="4">
    <source>
        <dbReference type="ARBA" id="ARBA00022989"/>
    </source>
</evidence>
<dbReference type="SUPFAM" id="SSF103473">
    <property type="entry name" value="MFS general substrate transporter"/>
    <property type="match status" value="1"/>
</dbReference>
<dbReference type="PANTHER" id="PTHR42718">
    <property type="entry name" value="MAJOR FACILITATOR SUPERFAMILY MULTIDRUG TRANSPORTER MFSC"/>
    <property type="match status" value="1"/>
</dbReference>
<evidence type="ECO:0000256" key="6">
    <source>
        <dbReference type="SAM" id="MobiDB-lite"/>
    </source>
</evidence>
<feature type="transmembrane region" description="Helical" evidence="7">
    <location>
        <begin position="259"/>
        <end position="279"/>
    </location>
</feature>
<evidence type="ECO:0000313" key="9">
    <source>
        <dbReference type="EMBL" id="KZO93086.1"/>
    </source>
</evidence>
<feature type="transmembrane region" description="Helical" evidence="7">
    <location>
        <begin position="169"/>
        <end position="189"/>
    </location>
</feature>
<feature type="transmembrane region" description="Helical" evidence="7">
    <location>
        <begin position="314"/>
        <end position="332"/>
    </location>
</feature>
<organism evidence="9 10">
    <name type="scientific">Calocera viscosa (strain TUFC12733)</name>
    <dbReference type="NCBI Taxonomy" id="1330018"/>
    <lineage>
        <taxon>Eukaryota</taxon>
        <taxon>Fungi</taxon>
        <taxon>Dikarya</taxon>
        <taxon>Basidiomycota</taxon>
        <taxon>Agaricomycotina</taxon>
        <taxon>Dacrymycetes</taxon>
        <taxon>Dacrymycetales</taxon>
        <taxon>Dacrymycetaceae</taxon>
        <taxon>Calocera</taxon>
    </lineage>
</organism>
<feature type="transmembrane region" description="Helical" evidence="7">
    <location>
        <begin position="448"/>
        <end position="466"/>
    </location>
</feature>
<feature type="transmembrane region" description="Helical" evidence="7">
    <location>
        <begin position="511"/>
        <end position="532"/>
    </location>
</feature>
<protein>
    <submittedName>
        <fullName evidence="9">MFS general substrate transporter</fullName>
    </submittedName>
</protein>
<feature type="compositionally biased region" description="Low complexity" evidence="6">
    <location>
        <begin position="26"/>
        <end position="38"/>
    </location>
</feature>
<dbReference type="OrthoDB" id="440755at2759"/>
<keyword evidence="10" id="KW-1185">Reference proteome</keyword>
<dbReference type="InterPro" id="IPR020846">
    <property type="entry name" value="MFS_dom"/>
</dbReference>
<feature type="transmembrane region" description="Helical" evidence="7">
    <location>
        <begin position="418"/>
        <end position="441"/>
    </location>
</feature>
<evidence type="ECO:0000259" key="8">
    <source>
        <dbReference type="PROSITE" id="PS50850"/>
    </source>
</evidence>
<comment type="subcellular location">
    <subcellularLocation>
        <location evidence="1">Membrane</location>
        <topology evidence="1">Multi-pass membrane protein</topology>
    </subcellularLocation>
</comment>
<dbReference type="Gene3D" id="1.20.1250.20">
    <property type="entry name" value="MFS general substrate transporter like domains"/>
    <property type="match status" value="2"/>
</dbReference>
<keyword evidence="5 7" id="KW-0472">Membrane</keyword>
<dbReference type="PROSITE" id="PS50850">
    <property type="entry name" value="MFS"/>
    <property type="match status" value="1"/>
</dbReference>
<feature type="transmembrane region" description="Helical" evidence="7">
    <location>
        <begin position="344"/>
        <end position="363"/>
    </location>
</feature>
<feature type="transmembrane region" description="Helical" evidence="7">
    <location>
        <begin position="472"/>
        <end position="499"/>
    </location>
</feature>
<evidence type="ECO:0000256" key="1">
    <source>
        <dbReference type="ARBA" id="ARBA00004141"/>
    </source>
</evidence>
<feature type="compositionally biased region" description="Acidic residues" evidence="6">
    <location>
        <begin position="84"/>
        <end position="94"/>
    </location>
</feature>